<evidence type="ECO:0000256" key="1">
    <source>
        <dbReference type="ARBA" id="ARBA00022786"/>
    </source>
</evidence>
<feature type="domain" description="DCUN1" evidence="3">
    <location>
        <begin position="45"/>
        <end position="262"/>
    </location>
</feature>
<dbReference type="GO" id="GO:0097602">
    <property type="term" value="F:cullin family protein binding"/>
    <property type="evidence" value="ECO:0007669"/>
    <property type="project" value="TreeGrafter"/>
</dbReference>
<organism evidence="4 5">
    <name type="scientific">Candida oxycetoniae</name>
    <dbReference type="NCBI Taxonomy" id="497107"/>
    <lineage>
        <taxon>Eukaryota</taxon>
        <taxon>Fungi</taxon>
        <taxon>Dikarya</taxon>
        <taxon>Ascomycota</taxon>
        <taxon>Saccharomycotina</taxon>
        <taxon>Pichiomycetes</taxon>
        <taxon>Debaryomycetaceae</taxon>
        <taxon>Candida/Lodderomyces clade</taxon>
        <taxon>Candida</taxon>
    </lineage>
</organism>
<protein>
    <recommendedName>
        <fullName evidence="2">Defective in cullin neddylation protein</fullName>
    </recommendedName>
</protein>
<dbReference type="EMBL" id="JAHUZD010000140">
    <property type="protein sequence ID" value="KAI3402828.2"/>
    <property type="molecule type" value="Genomic_DNA"/>
</dbReference>
<gene>
    <name evidence="4" type="ORF">KGF56_004289</name>
</gene>
<dbReference type="Gene3D" id="1.10.8.10">
    <property type="entry name" value="DNA helicase RuvA subunit, C-terminal domain"/>
    <property type="match status" value="1"/>
</dbReference>
<dbReference type="RefSeq" id="XP_049178575.1">
    <property type="nucleotide sequence ID" value="XM_049325713.1"/>
</dbReference>
<dbReference type="Gene3D" id="1.10.238.10">
    <property type="entry name" value="EF-hand"/>
    <property type="match status" value="1"/>
</dbReference>
<dbReference type="InterPro" id="IPR042460">
    <property type="entry name" value="DCN1-like_PONY"/>
</dbReference>
<evidence type="ECO:0000313" key="5">
    <source>
        <dbReference type="Proteomes" id="UP001202479"/>
    </source>
</evidence>
<keyword evidence="1" id="KW-0833">Ubl conjugation pathway</keyword>
<dbReference type="InterPro" id="IPR009060">
    <property type="entry name" value="UBA-like_sf"/>
</dbReference>
<dbReference type="PANTHER" id="PTHR12281:SF31">
    <property type="entry name" value="DCN1-LIKE PROTEIN 3"/>
    <property type="match status" value="1"/>
</dbReference>
<dbReference type="SUPFAM" id="SSF46934">
    <property type="entry name" value="UBA-like"/>
    <property type="match status" value="1"/>
</dbReference>
<evidence type="ECO:0000256" key="2">
    <source>
        <dbReference type="RuleBase" id="RU410713"/>
    </source>
</evidence>
<comment type="caution">
    <text evidence="4">The sequence shown here is derived from an EMBL/GenBank/DDBJ whole genome shotgun (WGS) entry which is preliminary data.</text>
</comment>
<dbReference type="PROSITE" id="PS51229">
    <property type="entry name" value="DCUN1"/>
    <property type="match status" value="1"/>
</dbReference>
<keyword evidence="5" id="KW-1185">Reference proteome</keyword>
<dbReference type="Gene3D" id="1.10.238.200">
    <property type="entry name" value="Cullin, PONY binding domain"/>
    <property type="match status" value="1"/>
</dbReference>
<dbReference type="GeneID" id="73381904"/>
<dbReference type="GO" id="GO:0045116">
    <property type="term" value="P:protein neddylation"/>
    <property type="evidence" value="ECO:0007669"/>
    <property type="project" value="TreeGrafter"/>
</dbReference>
<dbReference type="GO" id="GO:0032182">
    <property type="term" value="F:ubiquitin-like protein binding"/>
    <property type="evidence" value="ECO:0007669"/>
    <property type="project" value="TreeGrafter"/>
</dbReference>
<evidence type="ECO:0000259" key="3">
    <source>
        <dbReference type="PROSITE" id="PS51229"/>
    </source>
</evidence>
<name>A0AAI9WWD2_9ASCO</name>
<dbReference type="GO" id="GO:0031624">
    <property type="term" value="F:ubiquitin conjugating enzyme binding"/>
    <property type="evidence" value="ECO:0007669"/>
    <property type="project" value="TreeGrafter"/>
</dbReference>
<dbReference type="InterPro" id="IPR014764">
    <property type="entry name" value="DCN-prot"/>
</dbReference>
<comment type="function">
    <text evidence="2">Neddylation of cullins play an essential role in the regulation of SCF-type complexes activity.</text>
</comment>
<evidence type="ECO:0000313" key="4">
    <source>
        <dbReference type="EMBL" id="KAI3402828.2"/>
    </source>
</evidence>
<dbReference type="AlphaFoldDB" id="A0AAI9WWD2"/>
<sequence length="268" mass="31155">MMNQFCELTGTSITTAGRYLESGNYDIARAVDLYYSKHPGEKHDSVDPKLVAIFDSYKDSNNPDIIDIDGTIRYLEDLKIDPDDPKSLTLAFLLKAPKVGEFQRDSFINSWQFYNITSLKEMSQFVANFHRDILQGVNLKDIDGEPVTFKRLYNFTFRFLLEAENQKVLDVALAVSYWQLLLPLVPGFPNGNESLRSKINERISNWFDYLNAKPKKVISFDTWSMFLPFFQEVIITDPYKLSNYDEMAAWPSKIDEYVEYLYDNNFLS</sequence>
<dbReference type="Pfam" id="PF14555">
    <property type="entry name" value="UBA_4"/>
    <property type="match status" value="1"/>
</dbReference>
<dbReference type="InterPro" id="IPR005176">
    <property type="entry name" value="PONY_dom"/>
</dbReference>
<dbReference type="Pfam" id="PF03556">
    <property type="entry name" value="Cullin_binding"/>
    <property type="match status" value="1"/>
</dbReference>
<dbReference type="Proteomes" id="UP001202479">
    <property type="component" value="Unassembled WGS sequence"/>
</dbReference>
<reference evidence="4" key="1">
    <citation type="journal article" date="2022" name="DNA Res.">
        <title>Genome analysis of five recently described species of the CUG-Ser clade uncovers Candida theae as a new hybrid lineage with pathogenic potential in the Candida parapsilosis species complex.</title>
        <authorList>
            <person name="Mixao V."/>
            <person name="Del Olmo V."/>
            <person name="Hegedusova E."/>
            <person name="Saus E."/>
            <person name="Pryszcz L."/>
            <person name="Cillingova A."/>
            <person name="Nosek J."/>
            <person name="Gabaldon T."/>
        </authorList>
    </citation>
    <scope>NUCLEOTIDE SEQUENCE</scope>
    <source>
        <strain evidence="4">CBS 10844</strain>
    </source>
</reference>
<dbReference type="PANTHER" id="PTHR12281">
    <property type="entry name" value="RP42 RELATED"/>
    <property type="match status" value="1"/>
</dbReference>
<dbReference type="GO" id="GO:0000151">
    <property type="term" value="C:ubiquitin ligase complex"/>
    <property type="evidence" value="ECO:0007669"/>
    <property type="project" value="TreeGrafter"/>
</dbReference>
<proteinExistence type="predicted"/>
<accession>A0AAI9WWD2</accession>